<feature type="compositionally biased region" description="Low complexity" evidence="1">
    <location>
        <begin position="57"/>
        <end position="70"/>
    </location>
</feature>
<organism evidence="3 4">
    <name type="scientific">Mycolicibacterium litorale</name>
    <dbReference type="NCBI Taxonomy" id="758802"/>
    <lineage>
        <taxon>Bacteria</taxon>
        <taxon>Bacillati</taxon>
        <taxon>Actinomycetota</taxon>
        <taxon>Actinomycetes</taxon>
        <taxon>Mycobacteriales</taxon>
        <taxon>Mycobacteriaceae</taxon>
        <taxon>Mycolicibacterium</taxon>
    </lineage>
</organism>
<evidence type="ECO:0000313" key="3">
    <source>
        <dbReference type="EMBL" id="BCI51071.1"/>
    </source>
</evidence>
<accession>A0A6S6P0Q4</accession>
<name>A0A6S6P0Q4_9MYCO</name>
<sequence length="78" mass="8212">MSDLLFVLAMLTVFAGCLLTVRFLNLRDARSDRSGDPSAAAAVGQKDSGCANFARSSAAVSARASRPRAVASDRIRKP</sequence>
<evidence type="ECO:0000256" key="1">
    <source>
        <dbReference type="SAM" id="MobiDB-lite"/>
    </source>
</evidence>
<evidence type="ECO:0000313" key="4">
    <source>
        <dbReference type="Proteomes" id="UP000515734"/>
    </source>
</evidence>
<proteinExistence type="predicted"/>
<keyword evidence="2" id="KW-0812">Transmembrane</keyword>
<dbReference type="EMBL" id="AP023287">
    <property type="protein sequence ID" value="BCI51071.1"/>
    <property type="molecule type" value="Genomic_DNA"/>
</dbReference>
<evidence type="ECO:0000256" key="2">
    <source>
        <dbReference type="SAM" id="Phobius"/>
    </source>
</evidence>
<keyword evidence="2" id="KW-0472">Membrane</keyword>
<dbReference type="Proteomes" id="UP000515734">
    <property type="component" value="Chromosome"/>
</dbReference>
<reference evidence="3 4" key="1">
    <citation type="submission" date="2020-07" db="EMBL/GenBank/DDBJ databases">
        <title>Complete genome sequence of Mycolicibacterium litorale like strain isolated from cardiac implantable electronic device infection.</title>
        <authorList>
            <person name="Fukano H."/>
            <person name="Miyama H."/>
            <person name="Hoshino Y."/>
        </authorList>
    </citation>
    <scope>NUCLEOTIDE SEQUENCE [LARGE SCALE GENOMIC DNA]</scope>
    <source>
        <strain evidence="3 4">NIIDNTM18</strain>
    </source>
</reference>
<feature type="region of interest" description="Disordered" evidence="1">
    <location>
        <begin position="57"/>
        <end position="78"/>
    </location>
</feature>
<keyword evidence="2" id="KW-1133">Transmembrane helix</keyword>
<feature type="transmembrane region" description="Helical" evidence="2">
    <location>
        <begin position="6"/>
        <end position="24"/>
    </location>
</feature>
<protein>
    <submittedName>
        <fullName evidence="3">Uncharacterized protein</fullName>
    </submittedName>
</protein>
<gene>
    <name evidence="3" type="ORF">NIIDNTM18_03490</name>
</gene>
<dbReference type="AlphaFoldDB" id="A0A6S6P0Q4"/>